<proteinExistence type="predicted"/>
<reference evidence="2 3" key="1">
    <citation type="submission" date="2023-01" db="EMBL/GenBank/DDBJ databases">
        <authorList>
            <person name="Kreplak J."/>
        </authorList>
    </citation>
    <scope>NUCLEOTIDE SEQUENCE [LARGE SCALE GENOMIC DNA]</scope>
</reference>
<accession>A0AAV0ZFY5</accession>
<organism evidence="2 3">
    <name type="scientific">Vicia faba</name>
    <name type="common">Broad bean</name>
    <name type="synonym">Faba vulgaris</name>
    <dbReference type="NCBI Taxonomy" id="3906"/>
    <lineage>
        <taxon>Eukaryota</taxon>
        <taxon>Viridiplantae</taxon>
        <taxon>Streptophyta</taxon>
        <taxon>Embryophyta</taxon>
        <taxon>Tracheophyta</taxon>
        <taxon>Spermatophyta</taxon>
        <taxon>Magnoliopsida</taxon>
        <taxon>eudicotyledons</taxon>
        <taxon>Gunneridae</taxon>
        <taxon>Pentapetalae</taxon>
        <taxon>rosids</taxon>
        <taxon>fabids</taxon>
        <taxon>Fabales</taxon>
        <taxon>Fabaceae</taxon>
        <taxon>Papilionoideae</taxon>
        <taxon>50 kb inversion clade</taxon>
        <taxon>NPAAA clade</taxon>
        <taxon>Hologalegina</taxon>
        <taxon>IRL clade</taxon>
        <taxon>Fabeae</taxon>
        <taxon>Vicia</taxon>
    </lineage>
</organism>
<name>A0AAV0ZFY5_VICFA</name>
<keyword evidence="1" id="KW-0808">Transferase</keyword>
<dbReference type="GO" id="GO:0016740">
    <property type="term" value="F:transferase activity"/>
    <property type="evidence" value="ECO:0007669"/>
    <property type="project" value="UniProtKB-KW"/>
</dbReference>
<dbReference type="AlphaFoldDB" id="A0AAV0ZFY5"/>
<dbReference type="Gene3D" id="3.30.559.10">
    <property type="entry name" value="Chloramphenicol acetyltransferase-like domain"/>
    <property type="match status" value="2"/>
</dbReference>
<dbReference type="Pfam" id="PF02458">
    <property type="entry name" value="Transferase"/>
    <property type="match status" value="1"/>
</dbReference>
<keyword evidence="3" id="KW-1185">Reference proteome</keyword>
<dbReference type="PANTHER" id="PTHR31896">
    <property type="entry name" value="FAMILY REGULATORY PROTEIN, PUTATIVE (AFU_ORTHOLOGUE AFUA_3G14730)-RELATED"/>
    <property type="match status" value="1"/>
</dbReference>
<sequence length="469" mass="52561">MDDSVRVISTSTIQAPSDNNINGNSTDFLKIHLTPWDLQFLPMETIQKGLLFHHQTNTDPSSLKNQIHHMKQTLSTTLSFFPPLAGRLVITQHQQQEEENNSAASCYIICNNLGALFVHATAQNTTVSDILQPENYIVPPIVYSFFPLNGVKNWEATSHPILAVQVTDLLDGLFIGFSINHSVIDGKSFWHFINSWSQISRGVSLNKHPSPSPSPSLKRWFPNDIHQLPVHFPFTTDQFIQTSKPNNLGERVFHFTKEKIAELKSKAKAETDMNITISSLQAVLSHVLRSVVRCERLDPQQDVLFILLIGVRPRMIPPLEDEYFGNAVLLCDFTMKAWEILEGGTGKIELEMNKMISVNSDNEKIRNSYECWLRNPKLLTRGNFTRCYTLTTSSSPSFDVYGNDFGWGKPVAVRSGGANKRNGRISVFTGAEEGSIDISLTLQYEILEALGNDMSSCINVNGRDHVAVA</sequence>
<evidence type="ECO:0000256" key="1">
    <source>
        <dbReference type="ARBA" id="ARBA00022679"/>
    </source>
</evidence>
<dbReference type="InterPro" id="IPR023213">
    <property type="entry name" value="CAT-like_dom_sf"/>
</dbReference>
<evidence type="ECO:0000313" key="3">
    <source>
        <dbReference type="Proteomes" id="UP001157006"/>
    </source>
</evidence>
<evidence type="ECO:0008006" key="4">
    <source>
        <dbReference type="Google" id="ProtNLM"/>
    </source>
</evidence>
<evidence type="ECO:0000313" key="2">
    <source>
        <dbReference type="EMBL" id="CAI8596163.1"/>
    </source>
</evidence>
<dbReference type="InterPro" id="IPR051283">
    <property type="entry name" value="Sec_Metabolite_Acyltrans"/>
</dbReference>
<dbReference type="PANTHER" id="PTHR31896:SF43">
    <property type="entry name" value="PROTEIN ENHANCED PSEUDOMONAS SUSCEPTIBILITY 1"/>
    <property type="match status" value="1"/>
</dbReference>
<dbReference type="EMBL" id="OX451737">
    <property type="protein sequence ID" value="CAI8596163.1"/>
    <property type="molecule type" value="Genomic_DNA"/>
</dbReference>
<protein>
    <recommendedName>
        <fullName evidence="4">HXXXD-type acyl-transferase family protein</fullName>
    </recommendedName>
</protein>
<gene>
    <name evidence="2" type="ORF">VFH_II021480</name>
</gene>
<dbReference type="Proteomes" id="UP001157006">
    <property type="component" value="Chromosome 2"/>
</dbReference>